<evidence type="ECO:0008006" key="3">
    <source>
        <dbReference type="Google" id="ProtNLM"/>
    </source>
</evidence>
<proteinExistence type="predicted"/>
<dbReference type="EMBL" id="JBHUPB010000012">
    <property type="protein sequence ID" value="MFD2969198.1"/>
    <property type="molecule type" value="Genomic_DNA"/>
</dbReference>
<organism evidence="1 2">
    <name type="scientific">Sphingobacterium bambusae</name>
    <dbReference type="NCBI Taxonomy" id="662858"/>
    <lineage>
        <taxon>Bacteria</taxon>
        <taxon>Pseudomonadati</taxon>
        <taxon>Bacteroidota</taxon>
        <taxon>Sphingobacteriia</taxon>
        <taxon>Sphingobacteriales</taxon>
        <taxon>Sphingobacteriaceae</taxon>
        <taxon>Sphingobacterium</taxon>
    </lineage>
</organism>
<dbReference type="RefSeq" id="WP_320186411.1">
    <property type="nucleotide sequence ID" value="NZ_CP138332.1"/>
</dbReference>
<gene>
    <name evidence="1" type="ORF">ACFS7Y_17520</name>
</gene>
<keyword evidence="2" id="KW-1185">Reference proteome</keyword>
<reference evidence="2" key="1">
    <citation type="journal article" date="2019" name="Int. J. Syst. Evol. Microbiol.">
        <title>The Global Catalogue of Microorganisms (GCM) 10K type strain sequencing project: providing services to taxonomists for standard genome sequencing and annotation.</title>
        <authorList>
            <consortium name="The Broad Institute Genomics Platform"/>
            <consortium name="The Broad Institute Genome Sequencing Center for Infectious Disease"/>
            <person name="Wu L."/>
            <person name="Ma J."/>
        </authorList>
    </citation>
    <scope>NUCLEOTIDE SEQUENCE [LARGE SCALE GENOMIC DNA]</scope>
    <source>
        <strain evidence="2">KCTC 22814</strain>
    </source>
</reference>
<protein>
    <recommendedName>
        <fullName evidence="3">Lipocalin-like domain-containing protein</fullName>
    </recommendedName>
</protein>
<name>A0ABW6BKH3_9SPHI</name>
<sequence length="142" mass="16170">MRGFMSLSRSWMFLIFGLVSFALLSCSEETVDNIERDTALNIIRANKWFDVVRTVSVSGQADVSETLVGEGENLEFKSDNFAYVFAGAGQTRSFPYNLETNKRMVFDGRTYEVQESIIQTVTRLTLVNTEGSIRTTIVFRRR</sequence>
<dbReference type="Proteomes" id="UP001597525">
    <property type="component" value="Unassembled WGS sequence"/>
</dbReference>
<accession>A0ABW6BKH3</accession>
<evidence type="ECO:0000313" key="1">
    <source>
        <dbReference type="EMBL" id="MFD2969198.1"/>
    </source>
</evidence>
<comment type="caution">
    <text evidence="1">The sequence shown here is derived from an EMBL/GenBank/DDBJ whole genome shotgun (WGS) entry which is preliminary data.</text>
</comment>
<dbReference type="PROSITE" id="PS51257">
    <property type="entry name" value="PROKAR_LIPOPROTEIN"/>
    <property type="match status" value="1"/>
</dbReference>
<evidence type="ECO:0000313" key="2">
    <source>
        <dbReference type="Proteomes" id="UP001597525"/>
    </source>
</evidence>